<dbReference type="InterPro" id="IPR001048">
    <property type="entry name" value="Asp/Glu/Uridylate_kinase"/>
</dbReference>
<evidence type="ECO:0000256" key="10">
    <source>
        <dbReference type="RuleBase" id="RU004249"/>
    </source>
</evidence>
<keyword evidence="3 9" id="KW-0808">Transferase</keyword>
<dbReference type="UniPathway" id="UPA00051">
    <property type="reaction ID" value="UER00462"/>
</dbReference>
<comment type="pathway">
    <text evidence="1 10">Amino-acid biosynthesis; L-lysine biosynthesis via DAP pathway; (S)-tetrahydrodipicolinate from L-aspartate: step 1/4.</text>
</comment>
<evidence type="ECO:0000256" key="8">
    <source>
        <dbReference type="PIRSR" id="PIRSR000726-1"/>
    </source>
</evidence>
<dbReference type="GO" id="GO:0009089">
    <property type="term" value="P:lysine biosynthetic process via diaminopimelate"/>
    <property type="evidence" value="ECO:0007669"/>
    <property type="project" value="UniProtKB-UniPathway"/>
</dbReference>
<dbReference type="GO" id="GO:0004072">
    <property type="term" value="F:aspartate kinase activity"/>
    <property type="evidence" value="ECO:0007669"/>
    <property type="project" value="UniProtKB-EC"/>
</dbReference>
<dbReference type="EC" id="2.7.2.4" evidence="9"/>
<keyword evidence="10" id="KW-0028">Amino-acid biosynthesis</keyword>
<dbReference type="Pfam" id="PF22468">
    <property type="entry name" value="ACT_9"/>
    <property type="match status" value="1"/>
</dbReference>
<dbReference type="UniPathway" id="UPA00034">
    <property type="reaction ID" value="UER00015"/>
</dbReference>
<dbReference type="Gene3D" id="3.30.70.260">
    <property type="match status" value="2"/>
</dbReference>
<dbReference type="SUPFAM" id="SSF55021">
    <property type="entry name" value="ACT-like"/>
    <property type="match status" value="2"/>
</dbReference>
<dbReference type="InterPro" id="IPR036393">
    <property type="entry name" value="AceGlu_kinase-like_sf"/>
</dbReference>
<feature type="domain" description="Aspartokinase ACT" evidence="12">
    <location>
        <begin position="388"/>
        <end position="446"/>
    </location>
</feature>
<comment type="pathway">
    <text evidence="10">Amino-acid biosynthesis; L-threonine biosynthesis; L-threonine from L-aspartate: step 1/5.</text>
</comment>
<dbReference type="SUPFAM" id="SSF53633">
    <property type="entry name" value="Carbamate kinase-like"/>
    <property type="match status" value="1"/>
</dbReference>
<evidence type="ECO:0000313" key="13">
    <source>
        <dbReference type="EMBL" id="CAA9338337.1"/>
    </source>
</evidence>
<evidence type="ECO:0000256" key="3">
    <source>
        <dbReference type="ARBA" id="ARBA00022679"/>
    </source>
</evidence>
<name>A0A6J4LS16_9BACT</name>
<dbReference type="AlphaFoldDB" id="A0A6J4LS16"/>
<keyword evidence="4 8" id="KW-0547">Nucleotide-binding</keyword>
<dbReference type="GO" id="GO:0005524">
    <property type="term" value="F:ATP binding"/>
    <property type="evidence" value="ECO:0007669"/>
    <property type="project" value="UniProtKB-KW"/>
</dbReference>
<feature type="binding site" evidence="8">
    <location>
        <begin position="229"/>
        <end position="230"/>
    </location>
    <ligand>
        <name>ATP</name>
        <dbReference type="ChEBI" id="CHEBI:30616"/>
    </ligand>
</feature>
<dbReference type="CDD" id="cd04892">
    <property type="entry name" value="ACT_AK-like_2"/>
    <property type="match status" value="1"/>
</dbReference>
<dbReference type="InterPro" id="IPR001341">
    <property type="entry name" value="Asp_kinase"/>
</dbReference>
<dbReference type="Pfam" id="PF00696">
    <property type="entry name" value="AA_kinase"/>
    <property type="match status" value="1"/>
</dbReference>
<evidence type="ECO:0000256" key="6">
    <source>
        <dbReference type="ARBA" id="ARBA00022840"/>
    </source>
</evidence>
<dbReference type="EMBL" id="CADCTU010000625">
    <property type="protein sequence ID" value="CAA9338337.1"/>
    <property type="molecule type" value="Genomic_DNA"/>
</dbReference>
<comment type="similarity">
    <text evidence="2 9">Belongs to the aspartokinase family.</text>
</comment>
<dbReference type="Gene3D" id="3.40.1160.10">
    <property type="entry name" value="Acetylglutamate kinase-like"/>
    <property type="match status" value="1"/>
</dbReference>
<dbReference type="InterPro" id="IPR045865">
    <property type="entry name" value="ACT-like_dom_sf"/>
</dbReference>
<comment type="pathway">
    <text evidence="10">Amino-acid biosynthesis; L-methionine biosynthesis via de novo pathway; L-homoserine from L-aspartate: step 1/3.</text>
</comment>
<evidence type="ECO:0000256" key="4">
    <source>
        <dbReference type="ARBA" id="ARBA00022741"/>
    </source>
</evidence>
<dbReference type="InterPro" id="IPR054352">
    <property type="entry name" value="ACT_Aspartokinase"/>
</dbReference>
<feature type="binding site" evidence="8">
    <location>
        <begin position="5"/>
        <end position="8"/>
    </location>
    <ligand>
        <name>ATP</name>
        <dbReference type="ChEBI" id="CHEBI:30616"/>
    </ligand>
</feature>
<dbReference type="NCBIfam" id="NF006570">
    <property type="entry name" value="PRK09084.1"/>
    <property type="match status" value="1"/>
</dbReference>
<dbReference type="PIRSF" id="PIRSF000726">
    <property type="entry name" value="Asp_kin"/>
    <property type="match status" value="1"/>
</dbReference>
<evidence type="ECO:0000256" key="9">
    <source>
        <dbReference type="RuleBase" id="RU003448"/>
    </source>
</evidence>
<proteinExistence type="inferred from homology"/>
<dbReference type="PANTHER" id="PTHR21499:SF59">
    <property type="entry name" value="ASPARTOKINASE"/>
    <property type="match status" value="1"/>
</dbReference>
<keyword evidence="6 8" id="KW-0067">ATP-binding</keyword>
<feature type="binding site" evidence="8">
    <location>
        <position position="43"/>
    </location>
    <ligand>
        <name>substrate</name>
    </ligand>
</feature>
<dbReference type="InterPro" id="IPR018042">
    <property type="entry name" value="Aspartate_kinase_CS"/>
</dbReference>
<evidence type="ECO:0000259" key="11">
    <source>
        <dbReference type="Pfam" id="PF00696"/>
    </source>
</evidence>
<dbReference type="NCBIfam" id="TIGR00657">
    <property type="entry name" value="asp_kinases"/>
    <property type="match status" value="1"/>
</dbReference>
<evidence type="ECO:0000256" key="7">
    <source>
        <dbReference type="ARBA" id="ARBA00047872"/>
    </source>
</evidence>
<dbReference type="UniPathway" id="UPA00050">
    <property type="reaction ID" value="UER00461"/>
</dbReference>
<feature type="binding site" evidence="8">
    <location>
        <begin position="265"/>
        <end position="266"/>
    </location>
    <ligand>
        <name>ATP</name>
        <dbReference type="ChEBI" id="CHEBI:30616"/>
    </ligand>
</feature>
<sequence>MIVVKFGGTSVGDAAAIERATTIVQTKLAAQPVVVVSALGGATNVLLALAEQAAQGQLIGALSAVESLRDRHLAQAHALLGDGAEAADVACEVSASFDELASLAEALSVLGHITPRSVDAIAATGEQLSSLIVAAAFRARGIDAALVDARDVMITDDQFTRAEPRPDPIADAARTHLLPLLRAGRVPVMGGFVGATAGRITTTLGRGGSDYSASLVGAALQAEAIEIWTDVDGMLTADPRTVSGARLIEQIRFDEASELASFGAKVLHPATIAPAVRRGIPVFVYNSRRPEGQGTRITFDAPRRAVTAVAGKAGTTIVRVTSGRMLLAHGFLRTVFEVFARHRAPVDVVATSEVSVSVTVDDPVPLDAIVSDLRELGDVAVERNRGIVAVVGAGLSASGATIARGVASLDGLRIHMLSLSASGINLTVVIDADQVAPAMQRLHAAFFDEAAA</sequence>
<protein>
    <recommendedName>
        <fullName evidence="9">Aspartokinase</fullName>
        <ecNumber evidence="9">2.7.2.4</ecNumber>
    </recommendedName>
</protein>
<gene>
    <name evidence="13" type="ORF">AVDCRST_MAG11-2850</name>
</gene>
<accession>A0A6J4LS16</accession>
<comment type="catalytic activity">
    <reaction evidence="7 9">
        <text>L-aspartate + ATP = 4-phospho-L-aspartate + ADP</text>
        <dbReference type="Rhea" id="RHEA:23776"/>
        <dbReference type="ChEBI" id="CHEBI:29991"/>
        <dbReference type="ChEBI" id="CHEBI:30616"/>
        <dbReference type="ChEBI" id="CHEBI:57535"/>
        <dbReference type="ChEBI" id="CHEBI:456216"/>
        <dbReference type="EC" id="2.7.2.4"/>
    </reaction>
</comment>
<dbReference type="GO" id="GO:0005829">
    <property type="term" value="C:cytosol"/>
    <property type="evidence" value="ECO:0007669"/>
    <property type="project" value="TreeGrafter"/>
</dbReference>
<evidence type="ECO:0000256" key="5">
    <source>
        <dbReference type="ARBA" id="ARBA00022777"/>
    </source>
</evidence>
<organism evidence="13">
    <name type="scientific">uncultured Gemmatimonadaceae bacterium</name>
    <dbReference type="NCBI Taxonomy" id="246130"/>
    <lineage>
        <taxon>Bacteria</taxon>
        <taxon>Pseudomonadati</taxon>
        <taxon>Gemmatimonadota</taxon>
        <taxon>Gemmatimonadia</taxon>
        <taxon>Gemmatimonadales</taxon>
        <taxon>Gemmatimonadaceae</taxon>
        <taxon>environmental samples</taxon>
    </lineage>
</organism>
<evidence type="ECO:0000259" key="12">
    <source>
        <dbReference type="Pfam" id="PF22468"/>
    </source>
</evidence>
<dbReference type="InterPro" id="IPR005260">
    <property type="entry name" value="Asp_kin_monofn"/>
</dbReference>
<dbReference type="GO" id="GO:0009088">
    <property type="term" value="P:threonine biosynthetic process"/>
    <property type="evidence" value="ECO:0007669"/>
    <property type="project" value="UniProtKB-UniPathway"/>
</dbReference>
<feature type="binding site" evidence="8">
    <location>
        <position position="126"/>
    </location>
    <ligand>
        <name>substrate</name>
    </ligand>
</feature>
<feature type="binding site" evidence="8">
    <location>
        <position position="240"/>
    </location>
    <ligand>
        <name>ATP</name>
        <dbReference type="ChEBI" id="CHEBI:30616"/>
    </ligand>
</feature>
<evidence type="ECO:0000256" key="1">
    <source>
        <dbReference type="ARBA" id="ARBA00004766"/>
    </source>
</evidence>
<dbReference type="PROSITE" id="PS00324">
    <property type="entry name" value="ASPARTOKINASE"/>
    <property type="match status" value="1"/>
</dbReference>
<dbReference type="PANTHER" id="PTHR21499">
    <property type="entry name" value="ASPARTATE KINASE"/>
    <property type="match status" value="1"/>
</dbReference>
<dbReference type="GO" id="GO:0009090">
    <property type="term" value="P:homoserine biosynthetic process"/>
    <property type="evidence" value="ECO:0007669"/>
    <property type="project" value="TreeGrafter"/>
</dbReference>
<feature type="domain" description="Aspartate/glutamate/uridylate kinase" evidence="11">
    <location>
        <begin position="1"/>
        <end position="286"/>
    </location>
</feature>
<keyword evidence="5 9" id="KW-0418">Kinase</keyword>
<reference evidence="13" key="1">
    <citation type="submission" date="2020-02" db="EMBL/GenBank/DDBJ databases">
        <authorList>
            <person name="Meier V. D."/>
        </authorList>
    </citation>
    <scope>NUCLEOTIDE SEQUENCE</scope>
    <source>
        <strain evidence="13">AVDCRST_MAG11</strain>
    </source>
</reference>
<evidence type="ECO:0000256" key="2">
    <source>
        <dbReference type="ARBA" id="ARBA00010122"/>
    </source>
</evidence>
<dbReference type="CDD" id="cd04243">
    <property type="entry name" value="AAK_AK-HSDH-like"/>
    <property type="match status" value="1"/>
</dbReference>